<protein>
    <recommendedName>
        <fullName evidence="3">2'-5' RNA ligase</fullName>
    </recommendedName>
</protein>
<proteinExistence type="predicted"/>
<dbReference type="PATRIC" id="fig|1678637.3.peg.2150"/>
<gene>
    <name evidence="1" type="ORF">AC230_09935</name>
</gene>
<dbReference type="AlphaFoldDB" id="A0A0K9XI07"/>
<organism evidence="1 2">
    <name type="scientific">Streptomyces caatingaensis</name>
    <dbReference type="NCBI Taxonomy" id="1678637"/>
    <lineage>
        <taxon>Bacteria</taxon>
        <taxon>Bacillati</taxon>
        <taxon>Actinomycetota</taxon>
        <taxon>Actinomycetes</taxon>
        <taxon>Kitasatosporales</taxon>
        <taxon>Streptomycetaceae</taxon>
        <taxon>Streptomyces</taxon>
    </lineage>
</organism>
<dbReference type="Gene3D" id="3.90.1140.10">
    <property type="entry name" value="Cyclic phosphodiesterase"/>
    <property type="match status" value="1"/>
</dbReference>
<dbReference type="STRING" id="1678637.AC230_09935"/>
<name>A0A0K9XI07_9ACTN</name>
<dbReference type="SUPFAM" id="SSF55144">
    <property type="entry name" value="LigT-like"/>
    <property type="match status" value="1"/>
</dbReference>
<dbReference type="RefSeq" id="WP_078871099.1">
    <property type="nucleotide sequence ID" value="NZ_LFXA01000004.1"/>
</dbReference>
<comment type="caution">
    <text evidence="1">The sequence shown here is derived from an EMBL/GenBank/DDBJ whole genome shotgun (WGS) entry which is preliminary data.</text>
</comment>
<dbReference type="InterPro" id="IPR009097">
    <property type="entry name" value="Cyclic_Pdiesterase"/>
</dbReference>
<sequence length="206" mass="23478">MSTHHEAMANHWWWRPGWRQSRRFYTWHFTFQHATEVHRLAETYRQGLAGVPGLDLVPDRWLHLTMQGLGFVDEVAEKDVRAIVEAAASRLRAVPAFELVLHRPEITPEAIRWEAAPKQPPVNVRSAIRAAVADVWGEVPEAADGFAPHVSIAYSSSEGPMRPVAEALDRIEAEPARARIDSVELIVLNRDHHMYEWERFTTVPLG</sequence>
<evidence type="ECO:0008006" key="3">
    <source>
        <dbReference type="Google" id="ProtNLM"/>
    </source>
</evidence>
<dbReference type="Proteomes" id="UP000037288">
    <property type="component" value="Unassembled WGS sequence"/>
</dbReference>
<dbReference type="Pfam" id="PF13563">
    <property type="entry name" value="2_5_RNA_ligase2"/>
    <property type="match status" value="1"/>
</dbReference>
<accession>A0A0K9XI07</accession>
<reference evidence="2" key="1">
    <citation type="submission" date="2015-07" db="EMBL/GenBank/DDBJ databases">
        <title>Draft genome sequence of Streptomyces sp. CMAA 1322, a bacterium isolated from Caatinga biome, from dry forest semiarid of Brazil.</title>
        <authorList>
            <person name="Santos S.N."/>
            <person name="Gacesa R."/>
            <person name="Taketani R.G."/>
            <person name="Long P.F."/>
            <person name="Melo I.S."/>
        </authorList>
    </citation>
    <scope>NUCLEOTIDE SEQUENCE [LARGE SCALE GENOMIC DNA]</scope>
    <source>
        <strain evidence="2">CMAA 1322</strain>
    </source>
</reference>
<keyword evidence="2" id="KW-1185">Reference proteome</keyword>
<dbReference type="EMBL" id="LFXA01000004">
    <property type="protein sequence ID" value="KNB52928.1"/>
    <property type="molecule type" value="Genomic_DNA"/>
</dbReference>
<evidence type="ECO:0000313" key="2">
    <source>
        <dbReference type="Proteomes" id="UP000037288"/>
    </source>
</evidence>
<evidence type="ECO:0000313" key="1">
    <source>
        <dbReference type="EMBL" id="KNB52928.1"/>
    </source>
</evidence>
<dbReference type="OrthoDB" id="4541754at2"/>